<dbReference type="PANTHER" id="PTHR10242">
    <property type="entry name" value="8-OXOGUANINE DNA GLYCOSYLASE"/>
    <property type="match status" value="1"/>
</dbReference>
<proteinExistence type="inferred from homology"/>
<dbReference type="RefSeq" id="XP_040725134.1">
    <property type="nucleotide sequence ID" value="XM_040866852.1"/>
</dbReference>
<keyword evidence="8" id="KW-0326">Glycosidase</keyword>
<dbReference type="InterPro" id="IPR003265">
    <property type="entry name" value="HhH-GPD_domain"/>
</dbReference>
<evidence type="ECO:0000256" key="5">
    <source>
        <dbReference type="ARBA" id="ARBA00023204"/>
    </source>
</evidence>
<dbReference type="InterPro" id="IPR011257">
    <property type="entry name" value="DNA_glycosylase"/>
</dbReference>
<keyword evidence="6" id="KW-0456">Lyase</keyword>
<comment type="catalytic activity">
    <reaction evidence="9">
        <text>2'-deoxyribonucleotide-(2'-deoxyribose 5'-phosphate)-2'-deoxyribonucleotide-DNA = a 3'-end 2'-deoxyribonucleotide-(2,3-dehydro-2,3-deoxyribose 5'-phosphate)-DNA + a 5'-end 5'-phospho-2'-deoxyribonucleoside-DNA + H(+)</text>
        <dbReference type="Rhea" id="RHEA:66592"/>
        <dbReference type="Rhea" id="RHEA-COMP:13180"/>
        <dbReference type="Rhea" id="RHEA-COMP:16897"/>
        <dbReference type="Rhea" id="RHEA-COMP:17067"/>
        <dbReference type="ChEBI" id="CHEBI:15378"/>
        <dbReference type="ChEBI" id="CHEBI:136412"/>
        <dbReference type="ChEBI" id="CHEBI:157695"/>
        <dbReference type="ChEBI" id="CHEBI:167181"/>
        <dbReference type="EC" id="4.2.99.18"/>
    </reaction>
</comment>
<dbReference type="EC" id="4.2.99.18" evidence="2"/>
<dbReference type="CDD" id="cd00056">
    <property type="entry name" value="ENDO3c"/>
    <property type="match status" value="1"/>
</dbReference>
<dbReference type="Proteomes" id="UP000193685">
    <property type="component" value="Unassembled WGS sequence"/>
</dbReference>
<dbReference type="Gene3D" id="1.10.1670.10">
    <property type="entry name" value="Helix-hairpin-Helix base-excision DNA repair enzymes (C-terminal)"/>
    <property type="match status" value="1"/>
</dbReference>
<keyword evidence="12" id="KW-1185">Reference proteome</keyword>
<sequence length="328" mass="36972">MFRVLPRDLRLDTTLKCGQSFRWQQHKQNGLTTYRCALHGRIVSLTQHPTHIAYDALPKLEDTEALLRDYLSLQVPLSDLYETWASKDKHFEKVSASFLGVRMLRQDPLECLLSFICSTNNNIPRITMMVQALCREYGASLGTHPDDGIEYYDFPVLDALQHPSLTKELRELGFGYRAPYIAKTCSMLAALPPTHLHDLRSRPYADVVAALQEFSGVGPKVADCVALMSLDQHAAIPVDTHVIQIAMRDYKFRPKPAPKKNGKRAPRPSQGKLVMNERVYGEIRTFFQDLWGAYAGWAHSVLFAADLKALQAGAAEEAIEHIVKVPNQ</sequence>
<reference evidence="11 12" key="1">
    <citation type="submission" date="2016-07" db="EMBL/GenBank/DDBJ databases">
        <title>Pervasive Adenine N6-methylation of Active Genes in Fungi.</title>
        <authorList>
            <consortium name="DOE Joint Genome Institute"/>
            <person name="Mondo S.J."/>
            <person name="Dannebaum R.O."/>
            <person name="Kuo R.C."/>
            <person name="Labutti K."/>
            <person name="Haridas S."/>
            <person name="Kuo A."/>
            <person name="Salamov A."/>
            <person name="Ahrendt S.R."/>
            <person name="Lipzen A."/>
            <person name="Sullivan W."/>
            <person name="Andreopoulos W.B."/>
            <person name="Clum A."/>
            <person name="Lindquist E."/>
            <person name="Daum C."/>
            <person name="Ramamoorthy G.K."/>
            <person name="Gryganskyi A."/>
            <person name="Culley D."/>
            <person name="Magnuson J.K."/>
            <person name="James T.Y."/>
            <person name="O'Malley M.A."/>
            <person name="Stajich J.E."/>
            <person name="Spatafora J.W."/>
            <person name="Visel A."/>
            <person name="Grigoriev I.V."/>
        </authorList>
    </citation>
    <scope>NUCLEOTIDE SEQUENCE [LARGE SCALE GENOMIC DNA]</scope>
    <source>
        <strain evidence="11 12">12-1054</strain>
    </source>
</reference>
<dbReference type="SUPFAM" id="SSF48150">
    <property type="entry name" value="DNA-glycosylase"/>
    <property type="match status" value="1"/>
</dbReference>
<dbReference type="SMART" id="SM00478">
    <property type="entry name" value="ENDO3c"/>
    <property type="match status" value="1"/>
</dbReference>
<feature type="domain" description="HhH-GPD" evidence="10">
    <location>
        <begin position="117"/>
        <end position="285"/>
    </location>
</feature>
<dbReference type="Gene3D" id="1.10.340.30">
    <property type="entry name" value="Hypothetical protein, domain 2"/>
    <property type="match status" value="1"/>
</dbReference>
<dbReference type="GO" id="GO:0140078">
    <property type="term" value="F:class I DNA-(apurinic or apyrimidinic site) endonuclease activity"/>
    <property type="evidence" value="ECO:0007669"/>
    <property type="project" value="UniProtKB-EC"/>
</dbReference>
<dbReference type="GeneID" id="63783451"/>
<evidence type="ECO:0000256" key="8">
    <source>
        <dbReference type="ARBA" id="ARBA00023295"/>
    </source>
</evidence>
<organism evidence="11 12">
    <name type="scientific">Protomyces lactucae-debilis</name>
    <dbReference type="NCBI Taxonomy" id="2754530"/>
    <lineage>
        <taxon>Eukaryota</taxon>
        <taxon>Fungi</taxon>
        <taxon>Dikarya</taxon>
        <taxon>Ascomycota</taxon>
        <taxon>Taphrinomycotina</taxon>
        <taxon>Taphrinomycetes</taxon>
        <taxon>Taphrinales</taxon>
        <taxon>Protomycetaceae</taxon>
        <taxon>Protomyces</taxon>
    </lineage>
</organism>
<dbReference type="STRING" id="56484.A0A1Y2FDJ8"/>
<evidence type="ECO:0000256" key="6">
    <source>
        <dbReference type="ARBA" id="ARBA00023239"/>
    </source>
</evidence>
<keyword evidence="4" id="KW-0378">Hydrolase</keyword>
<comment type="caution">
    <text evidence="11">The sequence shown here is derived from an EMBL/GenBank/DDBJ whole genome shotgun (WGS) entry which is preliminary data.</text>
</comment>
<dbReference type="SUPFAM" id="SSF55945">
    <property type="entry name" value="TATA-box binding protein-like"/>
    <property type="match status" value="1"/>
</dbReference>
<dbReference type="InterPro" id="IPR052054">
    <property type="entry name" value="Oxidative_DNA_repair_enzyme"/>
</dbReference>
<dbReference type="GO" id="GO:0034039">
    <property type="term" value="F:8-oxo-7,8-dihydroguanine DNA N-glycosylase activity"/>
    <property type="evidence" value="ECO:0007669"/>
    <property type="project" value="TreeGrafter"/>
</dbReference>
<dbReference type="OrthoDB" id="238681at2759"/>
<dbReference type="GO" id="GO:0006285">
    <property type="term" value="P:base-excision repair, AP site formation"/>
    <property type="evidence" value="ECO:0007669"/>
    <property type="project" value="UniProtKB-ARBA"/>
</dbReference>
<dbReference type="GO" id="GO:0003684">
    <property type="term" value="F:damaged DNA binding"/>
    <property type="evidence" value="ECO:0007669"/>
    <property type="project" value="InterPro"/>
</dbReference>
<keyword evidence="3" id="KW-0227">DNA damage</keyword>
<gene>
    <name evidence="11" type="ORF">BCR37DRAFT_28996</name>
</gene>
<protein>
    <recommendedName>
        <fullName evidence="2">DNA-(apurinic or apyrimidinic site) lyase</fullName>
        <ecNumber evidence="2">4.2.99.18</ecNumber>
    </recommendedName>
</protein>
<keyword evidence="7" id="KW-0511">Multifunctional enzyme</keyword>
<dbReference type="Gene3D" id="3.30.310.40">
    <property type="match status" value="1"/>
</dbReference>
<evidence type="ECO:0000256" key="7">
    <source>
        <dbReference type="ARBA" id="ARBA00023268"/>
    </source>
</evidence>
<dbReference type="GO" id="GO:0006289">
    <property type="term" value="P:nucleotide-excision repair"/>
    <property type="evidence" value="ECO:0007669"/>
    <property type="project" value="InterPro"/>
</dbReference>
<comment type="similarity">
    <text evidence="1">Belongs to the type-1 OGG1 family.</text>
</comment>
<evidence type="ECO:0000256" key="4">
    <source>
        <dbReference type="ARBA" id="ARBA00022801"/>
    </source>
</evidence>
<dbReference type="InterPro" id="IPR023170">
    <property type="entry name" value="HhH_base_excis_C"/>
</dbReference>
<dbReference type="PANTHER" id="PTHR10242:SF2">
    <property type="entry name" value="N-GLYCOSYLASE_DNA LYASE"/>
    <property type="match status" value="1"/>
</dbReference>
<evidence type="ECO:0000313" key="12">
    <source>
        <dbReference type="Proteomes" id="UP000193685"/>
    </source>
</evidence>
<accession>A0A1Y2FDJ8</accession>
<dbReference type="InterPro" id="IPR012904">
    <property type="entry name" value="OGG_N"/>
</dbReference>
<dbReference type="Pfam" id="PF00730">
    <property type="entry name" value="HhH-GPD"/>
    <property type="match status" value="1"/>
</dbReference>
<name>A0A1Y2FDJ8_PROLT</name>
<dbReference type="EMBL" id="MCFI01000010">
    <property type="protein sequence ID" value="ORY82000.1"/>
    <property type="molecule type" value="Genomic_DNA"/>
</dbReference>
<evidence type="ECO:0000256" key="9">
    <source>
        <dbReference type="ARBA" id="ARBA00044632"/>
    </source>
</evidence>
<keyword evidence="5" id="KW-0234">DNA repair</keyword>
<evidence type="ECO:0000256" key="2">
    <source>
        <dbReference type="ARBA" id="ARBA00012720"/>
    </source>
</evidence>
<evidence type="ECO:0000259" key="10">
    <source>
        <dbReference type="SMART" id="SM00478"/>
    </source>
</evidence>
<dbReference type="Pfam" id="PF07934">
    <property type="entry name" value="OGG_N"/>
    <property type="match status" value="1"/>
</dbReference>
<dbReference type="OMA" id="GYAQEYL"/>
<dbReference type="GO" id="GO:0005634">
    <property type="term" value="C:nucleus"/>
    <property type="evidence" value="ECO:0007669"/>
    <property type="project" value="TreeGrafter"/>
</dbReference>
<evidence type="ECO:0000256" key="1">
    <source>
        <dbReference type="ARBA" id="ARBA00010679"/>
    </source>
</evidence>
<dbReference type="AlphaFoldDB" id="A0A1Y2FDJ8"/>
<evidence type="ECO:0000256" key="3">
    <source>
        <dbReference type="ARBA" id="ARBA00022763"/>
    </source>
</evidence>
<evidence type="ECO:0000313" key="11">
    <source>
        <dbReference type="EMBL" id="ORY82000.1"/>
    </source>
</evidence>